<evidence type="ECO:0000256" key="1">
    <source>
        <dbReference type="SAM" id="MobiDB-lite"/>
    </source>
</evidence>
<name>A0A3B4D0J6_PYGNA</name>
<reference evidence="3 4" key="1">
    <citation type="submission" date="2020-10" db="EMBL/GenBank/DDBJ databases">
        <title>Pygocentrus nattereri (red-bellied piranha) genome, fPygNat1, primary haplotype.</title>
        <authorList>
            <person name="Myers G."/>
            <person name="Meyer A."/>
            <person name="Karagic N."/>
            <person name="Pippel M."/>
            <person name="Winkler S."/>
            <person name="Tracey A."/>
            <person name="Wood J."/>
            <person name="Formenti G."/>
            <person name="Howe K."/>
            <person name="Fedrigo O."/>
            <person name="Jarvis E.D."/>
        </authorList>
    </citation>
    <scope>NUCLEOTIDE SEQUENCE [LARGE SCALE GENOMIC DNA]</scope>
</reference>
<evidence type="ECO:0000313" key="4">
    <source>
        <dbReference type="Proteomes" id="UP001501920"/>
    </source>
</evidence>
<organism evidence="3 4">
    <name type="scientific">Pygocentrus nattereri</name>
    <name type="common">Red-bellied piranha</name>
    <dbReference type="NCBI Taxonomy" id="42514"/>
    <lineage>
        <taxon>Eukaryota</taxon>
        <taxon>Metazoa</taxon>
        <taxon>Chordata</taxon>
        <taxon>Craniata</taxon>
        <taxon>Vertebrata</taxon>
        <taxon>Euteleostomi</taxon>
        <taxon>Actinopterygii</taxon>
        <taxon>Neopterygii</taxon>
        <taxon>Teleostei</taxon>
        <taxon>Ostariophysi</taxon>
        <taxon>Characiformes</taxon>
        <taxon>Characoidei</taxon>
        <taxon>Pygocentrus</taxon>
    </lineage>
</organism>
<dbReference type="PANTHER" id="PTHR12307">
    <property type="entry name" value="PROTEIN PHOSPHATASE 1 REGULATORY SUBUNIT"/>
    <property type="match status" value="1"/>
</dbReference>
<dbReference type="Proteomes" id="UP001501920">
    <property type="component" value="Chromosome 18"/>
</dbReference>
<dbReference type="GO" id="GO:2001069">
    <property type="term" value="F:glycogen binding"/>
    <property type="evidence" value="ECO:0007669"/>
    <property type="project" value="TreeGrafter"/>
</dbReference>
<evidence type="ECO:0000259" key="2">
    <source>
        <dbReference type="PROSITE" id="PS51159"/>
    </source>
</evidence>
<feature type="domain" description="CBM21" evidence="2">
    <location>
        <begin position="143"/>
        <end position="252"/>
    </location>
</feature>
<dbReference type="Ensembl" id="ENSPNAT00000038384.2">
    <property type="protein sequence ID" value="ENSPNAP00000017078.1"/>
    <property type="gene ID" value="ENSPNAG00000023277.2"/>
</dbReference>
<dbReference type="RefSeq" id="XP_017552711.1">
    <property type="nucleotide sequence ID" value="XM_017697222.1"/>
</dbReference>
<sequence>MTAAKVMPVDLTMHMGLSRRAAIRQGSDNSLRYQHTISRSSTPSDNTRPSSAASPPQPSLTPVIPVNSSSSGGTLKKKKRVVFADTKGLALTAVRLFTVDPPEPEPDTIPQSGKPKDQPPVQGRILRLRLGFPQPSADLALFLGGLAGSLVQLESCSLMGGLLSGMVQVCNISVEKAVHIRITFDSWRTHKDIPCTHIKQQPGSETDLFVFSVSFPSDLNLQDRVEFCVSFRPGRGSMILWDNNNGQNYRIFVDVVDPMDVPLTWNRPFITQIPKRPKAWPKRKSQLVRYPACFNPLNSPENMTLKPLC</sequence>
<dbReference type="AlphaFoldDB" id="A0A3B4D0J6"/>
<dbReference type="PROSITE" id="PS51159">
    <property type="entry name" value="CBM21"/>
    <property type="match status" value="1"/>
</dbReference>
<reference evidence="3" key="2">
    <citation type="submission" date="2025-08" db="UniProtKB">
        <authorList>
            <consortium name="Ensembl"/>
        </authorList>
    </citation>
    <scope>IDENTIFICATION</scope>
</reference>
<accession>A0A3B4D0J6</accession>
<dbReference type="GO" id="GO:0008157">
    <property type="term" value="F:protein phosphatase 1 binding"/>
    <property type="evidence" value="ECO:0007669"/>
    <property type="project" value="TreeGrafter"/>
</dbReference>
<dbReference type="InterPro" id="IPR038175">
    <property type="entry name" value="CBM21_dom_sf"/>
</dbReference>
<evidence type="ECO:0000313" key="3">
    <source>
        <dbReference type="Ensembl" id="ENSPNAP00000017078.1"/>
    </source>
</evidence>
<dbReference type="GeneTree" id="ENSGT00940000155648"/>
<feature type="region of interest" description="Disordered" evidence="1">
    <location>
        <begin position="99"/>
        <end position="121"/>
    </location>
</feature>
<proteinExistence type="predicted"/>
<feature type="compositionally biased region" description="Polar residues" evidence="1">
    <location>
        <begin position="37"/>
        <end position="48"/>
    </location>
</feature>
<dbReference type="CTD" id="336380"/>
<dbReference type="Gene3D" id="2.60.40.2440">
    <property type="entry name" value="Carbohydrate binding type-21 domain"/>
    <property type="match status" value="1"/>
</dbReference>
<feature type="region of interest" description="Disordered" evidence="1">
    <location>
        <begin position="37"/>
        <end position="76"/>
    </location>
</feature>
<dbReference type="Pfam" id="PF03370">
    <property type="entry name" value="CBM_21"/>
    <property type="match status" value="1"/>
</dbReference>
<protein>
    <submittedName>
        <fullName evidence="3">Protein phosphatase 1 regulatory subunit 3C2, duplicate a</fullName>
    </submittedName>
</protein>
<dbReference type="GeneID" id="108427226"/>
<dbReference type="OrthoDB" id="1881at2759"/>
<dbReference type="InterPro" id="IPR005036">
    <property type="entry name" value="CBM21_dom"/>
</dbReference>
<dbReference type="PANTHER" id="PTHR12307:SF15">
    <property type="entry name" value="PROTEIN PHOSPHATASE 1 REGULATORY SUBUNIT 3C"/>
    <property type="match status" value="1"/>
</dbReference>
<dbReference type="OMA" id="HIYVENV"/>
<dbReference type="GO" id="GO:0005979">
    <property type="term" value="P:regulation of glycogen biosynthetic process"/>
    <property type="evidence" value="ECO:0007669"/>
    <property type="project" value="TreeGrafter"/>
</dbReference>
<keyword evidence="4" id="KW-1185">Reference proteome</keyword>
<dbReference type="STRING" id="42514.ENSPNAP00000017078"/>
<reference evidence="3" key="3">
    <citation type="submission" date="2025-09" db="UniProtKB">
        <authorList>
            <consortium name="Ensembl"/>
        </authorList>
    </citation>
    <scope>IDENTIFICATION</scope>
</reference>
<dbReference type="InterPro" id="IPR050782">
    <property type="entry name" value="PP1_regulatory_subunit_3"/>
</dbReference>
<dbReference type="GO" id="GO:0000164">
    <property type="term" value="C:protein phosphatase type 1 complex"/>
    <property type="evidence" value="ECO:0007669"/>
    <property type="project" value="TreeGrafter"/>
</dbReference>